<dbReference type="Pfam" id="PF00583">
    <property type="entry name" value="Acetyltransf_1"/>
    <property type="match status" value="1"/>
</dbReference>
<dbReference type="Proteomes" id="UP000177187">
    <property type="component" value="Unassembled WGS sequence"/>
</dbReference>
<gene>
    <name evidence="2" type="ORF">A2Y64_02265</name>
</gene>
<dbReference type="InterPro" id="IPR000182">
    <property type="entry name" value="GNAT_dom"/>
</dbReference>
<organism evidence="2 3">
    <name type="scientific">Candidatus Coatesbacteria bacterium RBG_13_66_14</name>
    <dbReference type="NCBI Taxonomy" id="1817816"/>
    <lineage>
        <taxon>Bacteria</taxon>
        <taxon>Candidatus Coatesiibacteriota</taxon>
    </lineage>
</organism>
<dbReference type="STRING" id="1817816.A2Y64_02265"/>
<comment type="caution">
    <text evidence="2">The sequence shown here is derived from an EMBL/GenBank/DDBJ whole genome shotgun (WGS) entry which is preliminary data.</text>
</comment>
<dbReference type="Gene3D" id="3.40.630.30">
    <property type="match status" value="1"/>
</dbReference>
<dbReference type="EMBL" id="MFAF01000147">
    <property type="protein sequence ID" value="OGD71548.1"/>
    <property type="molecule type" value="Genomic_DNA"/>
</dbReference>
<protein>
    <recommendedName>
        <fullName evidence="1">N-acetyltransferase domain-containing protein</fullName>
    </recommendedName>
</protein>
<dbReference type="InterPro" id="IPR016181">
    <property type="entry name" value="Acyl_CoA_acyltransferase"/>
</dbReference>
<evidence type="ECO:0000313" key="3">
    <source>
        <dbReference type="Proteomes" id="UP000177187"/>
    </source>
</evidence>
<evidence type="ECO:0000313" key="2">
    <source>
        <dbReference type="EMBL" id="OGD71548.1"/>
    </source>
</evidence>
<dbReference type="GO" id="GO:0016747">
    <property type="term" value="F:acyltransferase activity, transferring groups other than amino-acyl groups"/>
    <property type="evidence" value="ECO:0007669"/>
    <property type="project" value="InterPro"/>
</dbReference>
<accession>A0A1F5EVW9</accession>
<sequence length="255" mass="27982">MKLENFRSRDRDVISELLSSDRPWASYALGDLSDLHFGLSRYYVNGPNLVLVYEGLQPPALFLFGGVGALRFICSLLPAGDYNSAFTGEPEAIFPEGTNVVQLKRMLRMTLDLSGKTFDTGVAEELGSKDADAIAGLMVHYPENSFHPDQLAYPFAGIYLDDALVACAGTHVVNADERVACIGNVVVHPEYRRRGFAQQVVGKALTLLSDQADLATLNVAVKNKEGIELYQRLGFGTHCRFNEAEITLPEPKPEV</sequence>
<name>A0A1F5EVW9_9BACT</name>
<dbReference type="SUPFAM" id="SSF55729">
    <property type="entry name" value="Acyl-CoA N-acyltransferases (Nat)"/>
    <property type="match status" value="1"/>
</dbReference>
<feature type="domain" description="N-acetyltransferase" evidence="1">
    <location>
        <begin position="98"/>
        <end position="255"/>
    </location>
</feature>
<proteinExistence type="predicted"/>
<reference evidence="2 3" key="1">
    <citation type="journal article" date="2016" name="Nat. Commun.">
        <title>Thousands of microbial genomes shed light on interconnected biogeochemical processes in an aquifer system.</title>
        <authorList>
            <person name="Anantharaman K."/>
            <person name="Brown C.T."/>
            <person name="Hug L.A."/>
            <person name="Sharon I."/>
            <person name="Castelle C.J."/>
            <person name="Probst A.J."/>
            <person name="Thomas B.C."/>
            <person name="Singh A."/>
            <person name="Wilkins M.J."/>
            <person name="Karaoz U."/>
            <person name="Brodie E.L."/>
            <person name="Williams K.H."/>
            <person name="Hubbard S.S."/>
            <person name="Banfield J.F."/>
        </authorList>
    </citation>
    <scope>NUCLEOTIDE SEQUENCE [LARGE SCALE GENOMIC DNA]</scope>
</reference>
<dbReference type="AlphaFoldDB" id="A0A1F5EVW9"/>
<dbReference type="CDD" id="cd04301">
    <property type="entry name" value="NAT_SF"/>
    <property type="match status" value="1"/>
</dbReference>
<evidence type="ECO:0000259" key="1">
    <source>
        <dbReference type="PROSITE" id="PS51186"/>
    </source>
</evidence>
<dbReference type="PROSITE" id="PS51186">
    <property type="entry name" value="GNAT"/>
    <property type="match status" value="1"/>
</dbReference>